<dbReference type="OrthoDB" id="9800520at2"/>
<comment type="subcellular location">
    <subcellularLocation>
        <location evidence="1">Cell envelope</location>
    </subcellularLocation>
</comment>
<dbReference type="PANTHER" id="PTHR30036:SF7">
    <property type="entry name" value="ABC TRANSPORTER PERIPLASMIC-BINDING PROTEIN YPHF"/>
    <property type="match status" value="1"/>
</dbReference>
<evidence type="ECO:0000313" key="6">
    <source>
        <dbReference type="EMBL" id="QDZ16280.1"/>
    </source>
</evidence>
<dbReference type="Proteomes" id="UP000320216">
    <property type="component" value="Chromosome"/>
</dbReference>
<dbReference type="AlphaFoldDB" id="A0A5B8MA14"/>
<dbReference type="PROSITE" id="PS51257">
    <property type="entry name" value="PROKAR_LIPOPROTEIN"/>
    <property type="match status" value="1"/>
</dbReference>
<dbReference type="InterPro" id="IPR028082">
    <property type="entry name" value="Peripla_BP_I"/>
</dbReference>
<evidence type="ECO:0000256" key="3">
    <source>
        <dbReference type="SAM" id="MobiDB-lite"/>
    </source>
</evidence>
<proteinExistence type="inferred from homology"/>
<organism evidence="6 7">
    <name type="scientific">Humibacter ginsenosidimutans</name>
    <dbReference type="NCBI Taxonomy" id="2599293"/>
    <lineage>
        <taxon>Bacteria</taxon>
        <taxon>Bacillati</taxon>
        <taxon>Actinomycetota</taxon>
        <taxon>Actinomycetes</taxon>
        <taxon>Micrococcales</taxon>
        <taxon>Microbacteriaceae</taxon>
        <taxon>Humibacter</taxon>
    </lineage>
</organism>
<dbReference type="EMBL" id="CP042305">
    <property type="protein sequence ID" value="QDZ16280.1"/>
    <property type="molecule type" value="Genomic_DNA"/>
</dbReference>
<dbReference type="RefSeq" id="WP_146322284.1">
    <property type="nucleotide sequence ID" value="NZ_CP042305.1"/>
</dbReference>
<evidence type="ECO:0000256" key="4">
    <source>
        <dbReference type="SAM" id="SignalP"/>
    </source>
</evidence>
<name>A0A5B8MA14_9MICO</name>
<evidence type="ECO:0000256" key="2">
    <source>
        <dbReference type="ARBA" id="ARBA00007639"/>
    </source>
</evidence>
<dbReference type="GO" id="GO:0030288">
    <property type="term" value="C:outer membrane-bounded periplasmic space"/>
    <property type="evidence" value="ECO:0007669"/>
    <property type="project" value="TreeGrafter"/>
</dbReference>
<feature type="region of interest" description="Disordered" evidence="3">
    <location>
        <begin position="31"/>
        <end position="52"/>
    </location>
</feature>
<feature type="domain" description="Periplasmic binding protein" evidence="5">
    <location>
        <begin position="85"/>
        <end position="331"/>
    </location>
</feature>
<keyword evidence="7" id="KW-1185">Reference proteome</keyword>
<dbReference type="GO" id="GO:0030246">
    <property type="term" value="F:carbohydrate binding"/>
    <property type="evidence" value="ECO:0007669"/>
    <property type="project" value="TreeGrafter"/>
</dbReference>
<accession>A0A5B8MA14</accession>
<evidence type="ECO:0000256" key="1">
    <source>
        <dbReference type="ARBA" id="ARBA00004196"/>
    </source>
</evidence>
<dbReference type="SUPFAM" id="SSF53822">
    <property type="entry name" value="Periplasmic binding protein-like I"/>
    <property type="match status" value="1"/>
</dbReference>
<dbReference type="InterPro" id="IPR025997">
    <property type="entry name" value="SBP_2_dom"/>
</dbReference>
<keyword evidence="4" id="KW-0732">Signal</keyword>
<feature type="chain" id="PRO_5039657392" evidence="4">
    <location>
        <begin position="25"/>
        <end position="381"/>
    </location>
</feature>
<reference evidence="6 7" key="1">
    <citation type="submission" date="2019-07" db="EMBL/GenBank/DDBJ databases">
        <title>Full genome sequence of Humibacter sp. WJ7-1.</title>
        <authorList>
            <person name="Im W.-T."/>
        </authorList>
    </citation>
    <scope>NUCLEOTIDE SEQUENCE [LARGE SCALE GENOMIC DNA]</scope>
    <source>
        <strain evidence="6 7">WJ7-1</strain>
    </source>
</reference>
<dbReference type="InterPro" id="IPR050555">
    <property type="entry name" value="Bact_Solute-Bind_Prot2"/>
</dbReference>
<feature type="compositionally biased region" description="Low complexity" evidence="3">
    <location>
        <begin position="31"/>
        <end position="49"/>
    </location>
</feature>
<comment type="similarity">
    <text evidence="2">Belongs to the bacterial solute-binding protein 2 family.</text>
</comment>
<dbReference type="KEGG" id="huw:FPZ11_17300"/>
<dbReference type="Gene3D" id="3.40.50.2300">
    <property type="match status" value="2"/>
</dbReference>
<dbReference type="PANTHER" id="PTHR30036">
    <property type="entry name" value="D-XYLOSE-BINDING PERIPLASMIC PROTEIN"/>
    <property type="match status" value="1"/>
</dbReference>
<gene>
    <name evidence="6" type="ORF">FPZ11_17300</name>
</gene>
<dbReference type="Pfam" id="PF13407">
    <property type="entry name" value="Peripla_BP_4"/>
    <property type="match status" value="1"/>
</dbReference>
<evidence type="ECO:0000259" key="5">
    <source>
        <dbReference type="Pfam" id="PF13407"/>
    </source>
</evidence>
<protein>
    <submittedName>
        <fullName evidence="6">Substrate-binding domain-containing protein</fullName>
    </submittedName>
</protein>
<sequence length="381" mass="38959">MHRKSGRRLLGVAVLAVGTAMVVAGCTSTATGSSGGSTSSSGANASGASQIKGSSSFNDAKLDELTKKIQDQLGSKDLSSVKIAMVTNGNSSYWNEAKAGWNAAMTWLKGKGASGQFEEPTQSTASAQVSLLETLTTQGYSGWGVSAVTAQSLTTPIDQAVGKGLNVIAFDSPLPGTKAEFYIGTPNTDAGCNAGKAMTQAIGSGDVVAISGSLTAANTQQRVAGFKKCMGSKVKVVQVLNDNQDVSTAVSSIQAAIQANPDIKGVYGVYSYDGGAAGQAVRAANKVGKITIVADDGEADTVADVKSGLIAASILQRPYYQGYMLAYALAADKALGHDATMSLFQPYFASSGTLSTGVGVMTKANESDFSDFWSKIGLKSQ</sequence>
<feature type="signal peptide" evidence="4">
    <location>
        <begin position="1"/>
        <end position="24"/>
    </location>
</feature>
<evidence type="ECO:0000313" key="7">
    <source>
        <dbReference type="Proteomes" id="UP000320216"/>
    </source>
</evidence>